<evidence type="ECO:0000313" key="2">
    <source>
        <dbReference type="EMBL" id="GAO44805.1"/>
    </source>
</evidence>
<dbReference type="Pfam" id="PF05036">
    <property type="entry name" value="SPOR"/>
    <property type="match status" value="1"/>
</dbReference>
<evidence type="ECO:0000313" key="3">
    <source>
        <dbReference type="Proteomes" id="UP000033121"/>
    </source>
</evidence>
<dbReference type="Proteomes" id="UP000033121">
    <property type="component" value="Unassembled WGS sequence"/>
</dbReference>
<dbReference type="InterPro" id="IPR007730">
    <property type="entry name" value="SPOR-like_dom"/>
</dbReference>
<dbReference type="GO" id="GO:0042834">
    <property type="term" value="F:peptidoglycan binding"/>
    <property type="evidence" value="ECO:0007669"/>
    <property type="project" value="InterPro"/>
</dbReference>
<proteinExistence type="predicted"/>
<dbReference type="AlphaFoldDB" id="A0A0E9N622"/>
<comment type="caution">
    <text evidence="2">The sequence shown here is derived from an EMBL/GenBank/DDBJ whole genome shotgun (WGS) entry which is preliminary data.</text>
</comment>
<dbReference type="EMBL" id="BBWV01000004">
    <property type="protein sequence ID" value="GAO44805.1"/>
    <property type="molecule type" value="Genomic_DNA"/>
</dbReference>
<dbReference type="PROSITE" id="PS51724">
    <property type="entry name" value="SPOR"/>
    <property type="match status" value="1"/>
</dbReference>
<dbReference type="Gene3D" id="3.30.70.1070">
    <property type="entry name" value="Sporulation related repeat"/>
    <property type="match status" value="1"/>
</dbReference>
<gene>
    <name evidence="2" type="ORF">FPE01S_04_00480</name>
</gene>
<dbReference type="SUPFAM" id="SSF110997">
    <property type="entry name" value="Sporulation related repeat"/>
    <property type="match status" value="1"/>
</dbReference>
<feature type="domain" description="SPOR" evidence="1">
    <location>
        <begin position="36"/>
        <end position="113"/>
    </location>
</feature>
<protein>
    <recommendedName>
        <fullName evidence="1">SPOR domain-containing protein</fullName>
    </recommendedName>
</protein>
<reference evidence="2 3" key="1">
    <citation type="submission" date="2015-04" db="EMBL/GenBank/DDBJ databases">
        <title>Whole genome shotgun sequence of Flavihumibacter petaseus NBRC 106054.</title>
        <authorList>
            <person name="Miyazawa S."/>
            <person name="Hosoyama A."/>
            <person name="Hashimoto M."/>
            <person name="Noguchi M."/>
            <person name="Tsuchikane K."/>
            <person name="Ohji S."/>
            <person name="Yamazoe A."/>
            <person name="Ichikawa N."/>
            <person name="Kimura A."/>
            <person name="Fujita N."/>
        </authorList>
    </citation>
    <scope>NUCLEOTIDE SEQUENCE [LARGE SCALE GENOMIC DNA]</scope>
    <source>
        <strain evidence="2 3">NBRC 106054</strain>
    </source>
</reference>
<sequence>MAQVDSNTVALHKDSRIDLLIAKQTEVNEFTTRESRRNVPGFRIQVINTTDRTAAIQAKTRVYQLYPELKAYLLYQSPYFRLRVGNFINRKDAENYQRQLSKEFKQNVFIVNDVVEVNPDKSVEQQ</sequence>
<dbReference type="STRING" id="1220578.FPE01S_04_00480"/>
<organism evidence="2 3">
    <name type="scientific">Flavihumibacter petaseus NBRC 106054</name>
    <dbReference type="NCBI Taxonomy" id="1220578"/>
    <lineage>
        <taxon>Bacteria</taxon>
        <taxon>Pseudomonadati</taxon>
        <taxon>Bacteroidota</taxon>
        <taxon>Chitinophagia</taxon>
        <taxon>Chitinophagales</taxon>
        <taxon>Chitinophagaceae</taxon>
        <taxon>Flavihumibacter</taxon>
    </lineage>
</organism>
<keyword evidence="3" id="KW-1185">Reference proteome</keyword>
<name>A0A0E9N622_9BACT</name>
<accession>A0A0E9N622</accession>
<evidence type="ECO:0000259" key="1">
    <source>
        <dbReference type="PROSITE" id="PS51724"/>
    </source>
</evidence>
<dbReference type="InterPro" id="IPR036680">
    <property type="entry name" value="SPOR-like_sf"/>
</dbReference>